<organism evidence="2 3">
    <name type="scientific">Candidatus Kaiserbacteria bacterium RIFCSPLOWO2_01_FULL_54_20</name>
    <dbReference type="NCBI Taxonomy" id="1798513"/>
    <lineage>
        <taxon>Bacteria</taxon>
        <taxon>Candidatus Kaiseribacteriota</taxon>
    </lineage>
</organism>
<dbReference type="AlphaFoldDB" id="A0A1F6EJ70"/>
<dbReference type="CDD" id="cd04301">
    <property type="entry name" value="NAT_SF"/>
    <property type="match status" value="1"/>
</dbReference>
<dbReference type="Gene3D" id="3.40.630.30">
    <property type="match status" value="1"/>
</dbReference>
<protein>
    <recommendedName>
        <fullName evidence="1">N-acetyltransferase domain-containing protein</fullName>
    </recommendedName>
</protein>
<comment type="caution">
    <text evidence="2">The sequence shown here is derived from an EMBL/GenBank/DDBJ whole genome shotgun (WGS) entry which is preliminary data.</text>
</comment>
<name>A0A1F6EJ70_9BACT</name>
<proteinExistence type="predicted"/>
<gene>
    <name evidence="2" type="ORF">A3A40_00650</name>
</gene>
<reference evidence="2 3" key="1">
    <citation type="journal article" date="2016" name="Nat. Commun.">
        <title>Thousands of microbial genomes shed light on interconnected biogeochemical processes in an aquifer system.</title>
        <authorList>
            <person name="Anantharaman K."/>
            <person name="Brown C.T."/>
            <person name="Hug L.A."/>
            <person name="Sharon I."/>
            <person name="Castelle C.J."/>
            <person name="Probst A.J."/>
            <person name="Thomas B.C."/>
            <person name="Singh A."/>
            <person name="Wilkins M.J."/>
            <person name="Karaoz U."/>
            <person name="Brodie E.L."/>
            <person name="Williams K.H."/>
            <person name="Hubbard S.S."/>
            <person name="Banfield J.F."/>
        </authorList>
    </citation>
    <scope>NUCLEOTIDE SEQUENCE [LARGE SCALE GENOMIC DNA]</scope>
</reference>
<dbReference type="Pfam" id="PF13508">
    <property type="entry name" value="Acetyltransf_7"/>
    <property type="match status" value="1"/>
</dbReference>
<dbReference type="STRING" id="1798513.A3A40_00650"/>
<dbReference type="GO" id="GO:0016747">
    <property type="term" value="F:acyltransferase activity, transferring groups other than amino-acyl groups"/>
    <property type="evidence" value="ECO:0007669"/>
    <property type="project" value="InterPro"/>
</dbReference>
<dbReference type="InterPro" id="IPR000182">
    <property type="entry name" value="GNAT_dom"/>
</dbReference>
<evidence type="ECO:0000313" key="2">
    <source>
        <dbReference type="EMBL" id="OGG73703.1"/>
    </source>
</evidence>
<sequence>MDDNRSLDRENTLDVDISKLTGREGSAATMQFLKGLIERYPDSAYAPGVQDELNADRVTYVAKRHDAPIGVVDGIAHGQEFESHSFIIDPRYRGKGVGKVLDEAVHRDFAVSRIVAYPFGQPRSEGTARIEEHMAKLVAYYKTLGYEEDKDAPPSVDPGVPMIWRGPEQVPQLFDRIKALADEISTKIEKGFGEEAATNFFKDGLRFAQELARKHPDTFDLYASYHVLTHSSPPYEAVPGRRAVTRGDFPGEDSVEKFLENHRRQYNV</sequence>
<feature type="domain" description="N-acetyltransferase" evidence="1">
    <location>
        <begin position="20"/>
        <end position="167"/>
    </location>
</feature>
<dbReference type="SUPFAM" id="SSF55729">
    <property type="entry name" value="Acyl-CoA N-acyltransferases (Nat)"/>
    <property type="match status" value="1"/>
</dbReference>
<dbReference type="PROSITE" id="PS51186">
    <property type="entry name" value="GNAT"/>
    <property type="match status" value="1"/>
</dbReference>
<dbReference type="InterPro" id="IPR016181">
    <property type="entry name" value="Acyl_CoA_acyltransferase"/>
</dbReference>
<dbReference type="Proteomes" id="UP000178427">
    <property type="component" value="Unassembled WGS sequence"/>
</dbReference>
<dbReference type="EMBL" id="MFMA01000045">
    <property type="protein sequence ID" value="OGG73703.1"/>
    <property type="molecule type" value="Genomic_DNA"/>
</dbReference>
<accession>A0A1F6EJ70</accession>
<evidence type="ECO:0000259" key="1">
    <source>
        <dbReference type="PROSITE" id="PS51186"/>
    </source>
</evidence>
<evidence type="ECO:0000313" key="3">
    <source>
        <dbReference type="Proteomes" id="UP000178427"/>
    </source>
</evidence>